<keyword evidence="3" id="KW-0227">DNA damage</keyword>
<evidence type="ECO:0000313" key="10">
    <source>
        <dbReference type="Proteomes" id="UP000053611"/>
    </source>
</evidence>
<dbReference type="PANTHER" id="PTHR46239">
    <property type="entry name" value="DNA REPAIR PROTEIN RAD51 HOMOLOG 3 RAD51C"/>
    <property type="match status" value="1"/>
</dbReference>
<dbReference type="Proteomes" id="UP000053611">
    <property type="component" value="Unassembled WGS sequence"/>
</dbReference>
<dbReference type="GO" id="GO:0005657">
    <property type="term" value="C:replication fork"/>
    <property type="evidence" value="ECO:0007669"/>
    <property type="project" value="TreeGrafter"/>
</dbReference>
<feature type="compositionally biased region" description="Low complexity" evidence="7">
    <location>
        <begin position="62"/>
        <end position="80"/>
    </location>
</feature>
<dbReference type="GO" id="GO:0000707">
    <property type="term" value="P:meiotic DNA recombinase assembly"/>
    <property type="evidence" value="ECO:0007669"/>
    <property type="project" value="TreeGrafter"/>
</dbReference>
<dbReference type="GO" id="GO:0000400">
    <property type="term" value="F:four-way junction DNA binding"/>
    <property type="evidence" value="ECO:0007669"/>
    <property type="project" value="TreeGrafter"/>
</dbReference>
<reference evidence="9 10" key="1">
    <citation type="submission" date="2015-03" db="EMBL/GenBank/DDBJ databases">
        <title>Genomics and transcriptomics of the oil-accumulating basidiomycete yeast T. oleaginosus allow insights into substrate utilization and the diverse evolutionary trajectories of mating systems in fungi.</title>
        <authorList>
            <consortium name="DOE Joint Genome Institute"/>
            <person name="Kourist R."/>
            <person name="Kracht O."/>
            <person name="Bracharz F."/>
            <person name="Lipzen A."/>
            <person name="Nolan M."/>
            <person name="Ohm R."/>
            <person name="Grigoriev I."/>
            <person name="Sun S."/>
            <person name="Heitman J."/>
            <person name="Bruck T."/>
            <person name="Nowrousian M."/>
        </authorList>
    </citation>
    <scope>NUCLEOTIDE SEQUENCE [LARGE SCALE GENOMIC DNA]</scope>
    <source>
        <strain evidence="9 10">IBC0246</strain>
    </source>
</reference>
<keyword evidence="6" id="KW-0539">Nucleus</keyword>
<dbReference type="GO" id="GO:0007131">
    <property type="term" value="P:reciprocal meiotic recombination"/>
    <property type="evidence" value="ECO:0007669"/>
    <property type="project" value="TreeGrafter"/>
</dbReference>
<accession>A0A0J0XWJ7</accession>
<evidence type="ECO:0000256" key="4">
    <source>
        <dbReference type="ARBA" id="ARBA00022840"/>
    </source>
</evidence>
<dbReference type="GeneID" id="28986950"/>
<dbReference type="OrthoDB" id="5957327at2759"/>
<dbReference type="GO" id="GO:0005524">
    <property type="term" value="F:ATP binding"/>
    <property type="evidence" value="ECO:0007669"/>
    <property type="project" value="UniProtKB-KW"/>
</dbReference>
<feature type="region of interest" description="Disordered" evidence="7">
    <location>
        <begin position="336"/>
        <end position="372"/>
    </location>
</feature>
<feature type="domain" description="RecA family profile 1" evidence="8">
    <location>
        <begin position="110"/>
        <end position="280"/>
    </location>
</feature>
<evidence type="ECO:0000256" key="5">
    <source>
        <dbReference type="ARBA" id="ARBA00023204"/>
    </source>
</evidence>
<evidence type="ECO:0000313" key="9">
    <source>
        <dbReference type="EMBL" id="KLT45440.1"/>
    </source>
</evidence>
<evidence type="ECO:0000256" key="7">
    <source>
        <dbReference type="SAM" id="MobiDB-lite"/>
    </source>
</evidence>
<evidence type="ECO:0000256" key="3">
    <source>
        <dbReference type="ARBA" id="ARBA00022763"/>
    </source>
</evidence>
<protein>
    <submittedName>
        <fullName evidence="9">p-loop containing nucleoside triphosphate hydrolase protein</fullName>
    </submittedName>
</protein>
<evidence type="ECO:0000256" key="1">
    <source>
        <dbReference type="ARBA" id="ARBA00004123"/>
    </source>
</evidence>
<dbReference type="Gene3D" id="3.40.50.300">
    <property type="entry name" value="P-loop containing nucleotide triphosphate hydrolases"/>
    <property type="match status" value="1"/>
</dbReference>
<dbReference type="GO" id="GO:0140664">
    <property type="term" value="F:ATP-dependent DNA damage sensor activity"/>
    <property type="evidence" value="ECO:0007669"/>
    <property type="project" value="InterPro"/>
</dbReference>
<dbReference type="InterPro" id="IPR027417">
    <property type="entry name" value="P-loop_NTPase"/>
</dbReference>
<keyword evidence="9" id="KW-0378">Hydrolase</keyword>
<dbReference type="RefSeq" id="XP_018281931.1">
    <property type="nucleotide sequence ID" value="XM_018426347.1"/>
</dbReference>
<dbReference type="PROSITE" id="PS50162">
    <property type="entry name" value="RECA_2"/>
    <property type="match status" value="1"/>
</dbReference>
<name>A0A0J0XWJ7_9TREE</name>
<dbReference type="PANTHER" id="PTHR46239:SF1">
    <property type="entry name" value="DNA REPAIR PROTEIN RAD51 HOMOLOG 3"/>
    <property type="match status" value="1"/>
</dbReference>
<keyword evidence="10" id="KW-1185">Reference proteome</keyword>
<feature type="compositionally biased region" description="Pro residues" evidence="7">
    <location>
        <begin position="362"/>
        <end position="372"/>
    </location>
</feature>
<dbReference type="GO" id="GO:0033065">
    <property type="term" value="C:Rad51C-XRCC3 complex"/>
    <property type="evidence" value="ECO:0007669"/>
    <property type="project" value="TreeGrafter"/>
</dbReference>
<evidence type="ECO:0000256" key="6">
    <source>
        <dbReference type="ARBA" id="ARBA00023242"/>
    </source>
</evidence>
<feature type="region of interest" description="Disordered" evidence="7">
    <location>
        <begin position="62"/>
        <end position="81"/>
    </location>
</feature>
<organism evidence="9 10">
    <name type="scientific">Cutaneotrichosporon oleaginosum</name>
    <dbReference type="NCBI Taxonomy" id="879819"/>
    <lineage>
        <taxon>Eukaryota</taxon>
        <taxon>Fungi</taxon>
        <taxon>Dikarya</taxon>
        <taxon>Basidiomycota</taxon>
        <taxon>Agaricomycotina</taxon>
        <taxon>Tremellomycetes</taxon>
        <taxon>Trichosporonales</taxon>
        <taxon>Trichosporonaceae</taxon>
        <taxon>Cutaneotrichosporon</taxon>
    </lineage>
</organism>
<dbReference type="AlphaFoldDB" id="A0A0J0XWJ7"/>
<keyword evidence="5" id="KW-0234">DNA repair</keyword>
<dbReference type="InterPro" id="IPR052093">
    <property type="entry name" value="HR_Repair_Mediator"/>
</dbReference>
<proteinExistence type="predicted"/>
<sequence length="372" mass="38722">MSAPTSQLSVPHAVRLALAENGYRVVSDLEGATASDLAVELGVGIQQAEDVLKQVTGLAAGPSSQAAAPAHQSPARPQRASDLLHAGPGPVFSTLSGALDDLLAHYSPLHTDPHSRNLKGKGRVLGGAVVPGMVVEFSGPPGAGKSAVGLSMALSGALGGAEVLVIDTEGGVTPERISAAAASLLKSLTEPDKGVEDILQKIHVMRVATQVQMVAVLHTLDAWLEAHPVVKLLVIDTLSYHFRQPSMDLSARKRIMDLIKQAVGKAATVRGCAVVATCQMATKFLTADNKNANFETAARAVLMPALGEAWTTERTVQVALFRGRAGDDLRYAHASTTSATGRGNKDPPWASFDIDTSGLPCDIPPPPTDNDP</sequence>
<dbReference type="InterPro" id="IPR020588">
    <property type="entry name" value="RecA_ATP-bd"/>
</dbReference>
<dbReference type="Pfam" id="PF13481">
    <property type="entry name" value="AAA_25"/>
    <property type="match status" value="1"/>
</dbReference>
<dbReference type="GO" id="GO:0033063">
    <property type="term" value="C:Rad51B-Rad51C-Rad51D-XRCC2 complex"/>
    <property type="evidence" value="ECO:0007669"/>
    <property type="project" value="TreeGrafter"/>
</dbReference>
<dbReference type="SUPFAM" id="SSF52540">
    <property type="entry name" value="P-loop containing nucleoside triphosphate hydrolases"/>
    <property type="match status" value="1"/>
</dbReference>
<dbReference type="EMBL" id="KQ087181">
    <property type="protein sequence ID" value="KLT45440.1"/>
    <property type="molecule type" value="Genomic_DNA"/>
</dbReference>
<keyword evidence="2" id="KW-0547">Nucleotide-binding</keyword>
<keyword evidence="4" id="KW-0067">ATP-binding</keyword>
<evidence type="ECO:0000256" key="2">
    <source>
        <dbReference type="ARBA" id="ARBA00022741"/>
    </source>
</evidence>
<gene>
    <name evidence="9" type="ORF">CC85DRAFT_325571</name>
</gene>
<dbReference type="STRING" id="879819.A0A0J0XWJ7"/>
<comment type="subcellular location">
    <subcellularLocation>
        <location evidence="1">Nucleus</location>
    </subcellularLocation>
</comment>
<evidence type="ECO:0000259" key="8">
    <source>
        <dbReference type="PROSITE" id="PS50162"/>
    </source>
</evidence>
<dbReference type="GO" id="GO:0008821">
    <property type="term" value="F:crossover junction DNA endonuclease activity"/>
    <property type="evidence" value="ECO:0007669"/>
    <property type="project" value="TreeGrafter"/>
</dbReference>